<gene>
    <name evidence="9" type="ORF">ASTO00021_LOCUS9124</name>
</gene>
<dbReference type="InterPro" id="IPR011990">
    <property type="entry name" value="TPR-like_helical_dom_sf"/>
</dbReference>
<keyword evidence="6" id="KW-0131">Cell cycle</keyword>
<evidence type="ECO:0000259" key="8">
    <source>
        <dbReference type="Pfam" id="PF04049"/>
    </source>
</evidence>
<feature type="repeat" description="TPR" evidence="7">
    <location>
        <begin position="178"/>
        <end position="211"/>
    </location>
</feature>
<dbReference type="GO" id="GO:0016567">
    <property type="term" value="P:protein ubiquitination"/>
    <property type="evidence" value="ECO:0007669"/>
    <property type="project" value="TreeGrafter"/>
</dbReference>
<feature type="domain" description="Cdc23" evidence="8">
    <location>
        <begin position="2"/>
        <end position="83"/>
    </location>
</feature>
<evidence type="ECO:0000313" key="9">
    <source>
        <dbReference type="EMBL" id="CAE0438900.1"/>
    </source>
</evidence>
<dbReference type="SMART" id="SM00028">
    <property type="entry name" value="TPR"/>
    <property type="match status" value="7"/>
</dbReference>
<reference evidence="9" key="1">
    <citation type="submission" date="2021-01" db="EMBL/GenBank/DDBJ databases">
        <authorList>
            <person name="Corre E."/>
            <person name="Pelletier E."/>
            <person name="Niang G."/>
            <person name="Scheremetjew M."/>
            <person name="Finn R."/>
            <person name="Kale V."/>
            <person name="Holt S."/>
            <person name="Cochrane G."/>
            <person name="Meng A."/>
            <person name="Brown T."/>
            <person name="Cohen L."/>
        </authorList>
    </citation>
    <scope>NUCLEOTIDE SEQUENCE</scope>
    <source>
        <strain evidence="9">GSBS06</strain>
    </source>
</reference>
<keyword evidence="5 7" id="KW-0802">TPR repeat</keyword>
<feature type="repeat" description="TPR" evidence="7">
    <location>
        <begin position="144"/>
        <end position="177"/>
    </location>
</feature>
<dbReference type="GO" id="GO:0045842">
    <property type="term" value="P:positive regulation of mitotic metaphase/anaphase transition"/>
    <property type="evidence" value="ECO:0007669"/>
    <property type="project" value="TreeGrafter"/>
</dbReference>
<dbReference type="EMBL" id="HBIN01012133">
    <property type="protein sequence ID" value="CAE0438900.1"/>
    <property type="molecule type" value="Transcribed_RNA"/>
</dbReference>
<proteinExistence type="predicted"/>
<dbReference type="SUPFAM" id="SSF48452">
    <property type="entry name" value="TPR-like"/>
    <property type="match status" value="3"/>
</dbReference>
<dbReference type="Pfam" id="PF13414">
    <property type="entry name" value="TPR_11"/>
    <property type="match status" value="1"/>
</dbReference>
<dbReference type="InterPro" id="IPR007192">
    <property type="entry name" value="APC8"/>
</dbReference>
<evidence type="ECO:0000256" key="5">
    <source>
        <dbReference type="ARBA" id="ARBA00022803"/>
    </source>
</evidence>
<dbReference type="InterPro" id="IPR019734">
    <property type="entry name" value="TPR_rpt"/>
</dbReference>
<evidence type="ECO:0000256" key="3">
    <source>
        <dbReference type="ARBA" id="ARBA00022776"/>
    </source>
</evidence>
<accession>A0A7S3LQH4</accession>
<keyword evidence="1" id="KW-0132">Cell division</keyword>
<organism evidence="9">
    <name type="scientific">Aplanochytrium stocchinoi</name>
    <dbReference type="NCBI Taxonomy" id="215587"/>
    <lineage>
        <taxon>Eukaryota</taxon>
        <taxon>Sar</taxon>
        <taxon>Stramenopiles</taxon>
        <taxon>Bigyra</taxon>
        <taxon>Labyrinthulomycetes</taxon>
        <taxon>Thraustochytrida</taxon>
        <taxon>Thraustochytriidae</taxon>
        <taxon>Aplanochytrium</taxon>
    </lineage>
</organism>
<dbReference type="GO" id="GO:0031145">
    <property type="term" value="P:anaphase-promoting complex-dependent catabolic process"/>
    <property type="evidence" value="ECO:0007669"/>
    <property type="project" value="TreeGrafter"/>
</dbReference>
<dbReference type="PANTHER" id="PTHR12558:SF10">
    <property type="entry name" value="CELL DIVISION CYCLE PROTEIN 23 HOMOLOG"/>
    <property type="match status" value="1"/>
</dbReference>
<dbReference type="GO" id="GO:0005680">
    <property type="term" value="C:anaphase-promoting complex"/>
    <property type="evidence" value="ECO:0007669"/>
    <property type="project" value="InterPro"/>
</dbReference>
<dbReference type="PANTHER" id="PTHR12558">
    <property type="entry name" value="CELL DIVISION CYCLE 16,23,27"/>
    <property type="match status" value="1"/>
</dbReference>
<evidence type="ECO:0000256" key="4">
    <source>
        <dbReference type="ARBA" id="ARBA00022786"/>
    </source>
</evidence>
<dbReference type="AlphaFoldDB" id="A0A7S3LQH4"/>
<protein>
    <recommendedName>
        <fullName evidence="8">Cdc23 domain-containing protein</fullName>
    </recommendedName>
</protein>
<sequence length="375" mass="43851">MARKILCESVNACPSNWSAWLDLASLCSEKEDLDKLSLPNHWVVDFFRGHMALELQQNDEALEIYRELGVMFPKSTYVLAQTALAHYNMRNFDEAQDLFEALTARDPHRLQNMDTYSNILYVKECKAELSYLAHTAVRSNKYKPETCCIVGNYYSLKGQHERAVIYFKRALRLNRRYLAAWTLMGHEFVEMKNTEAAIEAYRSAVDINPRDYRAWYGLGQTYEILLMYFYALHYYRKATTLRPYDARMWCALAGCYEKLQRIHEAIKCYKRAECHNDREGIAAQKLANLYADKGDREQAAYYYQKHLDRREQEDAMGGPDVVESLKYLASYLKETGDLVQAEKHCTKLLDYNGPEKKEAEAMLREIRQLRASMTR</sequence>
<name>A0A7S3LQH4_9STRA</name>
<dbReference type="GO" id="GO:0051301">
    <property type="term" value="P:cell division"/>
    <property type="evidence" value="ECO:0007669"/>
    <property type="project" value="UniProtKB-KW"/>
</dbReference>
<dbReference type="Pfam" id="PF04049">
    <property type="entry name" value="ANAPC8"/>
    <property type="match status" value="1"/>
</dbReference>
<dbReference type="Gene3D" id="1.25.40.10">
    <property type="entry name" value="Tetratricopeptide repeat domain"/>
    <property type="match status" value="2"/>
</dbReference>
<keyword evidence="2" id="KW-0677">Repeat</keyword>
<dbReference type="Pfam" id="PF13181">
    <property type="entry name" value="TPR_8"/>
    <property type="match status" value="2"/>
</dbReference>
<evidence type="ECO:0000256" key="2">
    <source>
        <dbReference type="ARBA" id="ARBA00022737"/>
    </source>
</evidence>
<evidence type="ECO:0000256" key="1">
    <source>
        <dbReference type="ARBA" id="ARBA00022618"/>
    </source>
</evidence>
<evidence type="ECO:0000256" key="7">
    <source>
        <dbReference type="PROSITE-ProRule" id="PRU00339"/>
    </source>
</evidence>
<keyword evidence="4" id="KW-0833">Ubl conjugation pathway</keyword>
<dbReference type="Pfam" id="PF13176">
    <property type="entry name" value="TPR_7"/>
    <property type="match status" value="1"/>
</dbReference>
<feature type="repeat" description="TPR" evidence="7">
    <location>
        <begin position="212"/>
        <end position="245"/>
    </location>
</feature>
<keyword evidence="3" id="KW-0498">Mitosis</keyword>
<evidence type="ECO:0000256" key="6">
    <source>
        <dbReference type="ARBA" id="ARBA00023306"/>
    </source>
</evidence>
<dbReference type="PROSITE" id="PS50005">
    <property type="entry name" value="TPR"/>
    <property type="match status" value="3"/>
</dbReference>